<dbReference type="InterPro" id="IPR001128">
    <property type="entry name" value="Cyt_P450"/>
</dbReference>
<keyword evidence="10 13" id="KW-0503">Monooxygenase</keyword>
<dbReference type="SUPFAM" id="SSF48264">
    <property type="entry name" value="Cytochrome P450"/>
    <property type="match status" value="1"/>
</dbReference>
<evidence type="ECO:0008006" key="16">
    <source>
        <dbReference type="Google" id="ProtNLM"/>
    </source>
</evidence>
<evidence type="ECO:0000256" key="11">
    <source>
        <dbReference type="ARBA" id="ARBA00023136"/>
    </source>
</evidence>
<evidence type="ECO:0000256" key="7">
    <source>
        <dbReference type="ARBA" id="ARBA00022989"/>
    </source>
</evidence>
<dbReference type="PANTHER" id="PTHR46206">
    <property type="entry name" value="CYTOCHROME P450"/>
    <property type="match status" value="1"/>
</dbReference>
<keyword evidence="6 12" id="KW-0479">Metal-binding</keyword>
<protein>
    <recommendedName>
        <fullName evidence="16">Cytochrome P450 monooxygenase</fullName>
    </recommendedName>
</protein>
<dbReference type="GO" id="GO:0016705">
    <property type="term" value="F:oxidoreductase activity, acting on paired donors, with incorporation or reduction of molecular oxygen"/>
    <property type="evidence" value="ECO:0007669"/>
    <property type="project" value="InterPro"/>
</dbReference>
<feature type="binding site" description="axial binding residue" evidence="12">
    <location>
        <position position="458"/>
    </location>
    <ligand>
        <name>heme</name>
        <dbReference type="ChEBI" id="CHEBI:30413"/>
    </ligand>
    <ligandPart>
        <name>Fe</name>
        <dbReference type="ChEBI" id="CHEBI:18248"/>
    </ligandPart>
</feature>
<evidence type="ECO:0000256" key="1">
    <source>
        <dbReference type="ARBA" id="ARBA00001971"/>
    </source>
</evidence>
<dbReference type="InterPro" id="IPR036396">
    <property type="entry name" value="Cyt_P450_sf"/>
</dbReference>
<name>A0A229Y2B5_ASPFM</name>
<keyword evidence="11" id="KW-0472">Membrane</keyword>
<accession>A0A229Y2B5</accession>
<evidence type="ECO:0000313" key="15">
    <source>
        <dbReference type="Proteomes" id="UP000813423"/>
    </source>
</evidence>
<dbReference type="Gene3D" id="1.10.630.10">
    <property type="entry name" value="Cytochrome P450"/>
    <property type="match status" value="1"/>
</dbReference>
<organism evidence="14 15">
    <name type="scientific">Aspergillus fumigatus</name>
    <name type="common">Neosartorya fumigata</name>
    <dbReference type="NCBI Taxonomy" id="746128"/>
    <lineage>
        <taxon>Eukaryota</taxon>
        <taxon>Fungi</taxon>
        <taxon>Dikarya</taxon>
        <taxon>Ascomycota</taxon>
        <taxon>Pezizomycotina</taxon>
        <taxon>Eurotiomycetes</taxon>
        <taxon>Eurotiomycetidae</taxon>
        <taxon>Eurotiales</taxon>
        <taxon>Aspergillaceae</taxon>
        <taxon>Aspergillus</taxon>
        <taxon>Aspergillus subgen. Fumigati</taxon>
    </lineage>
</organism>
<evidence type="ECO:0000313" key="14">
    <source>
        <dbReference type="EMBL" id="KAH1906707.1"/>
    </source>
</evidence>
<keyword evidence="4 12" id="KW-0349">Heme</keyword>
<evidence type="ECO:0000256" key="2">
    <source>
        <dbReference type="ARBA" id="ARBA00004167"/>
    </source>
</evidence>
<evidence type="ECO:0000256" key="3">
    <source>
        <dbReference type="ARBA" id="ARBA00010617"/>
    </source>
</evidence>
<dbReference type="PRINTS" id="PR00465">
    <property type="entry name" value="EP450IV"/>
</dbReference>
<evidence type="ECO:0000256" key="10">
    <source>
        <dbReference type="ARBA" id="ARBA00023033"/>
    </source>
</evidence>
<evidence type="ECO:0000256" key="12">
    <source>
        <dbReference type="PIRSR" id="PIRSR602403-1"/>
    </source>
</evidence>
<evidence type="ECO:0000256" key="6">
    <source>
        <dbReference type="ARBA" id="ARBA00022723"/>
    </source>
</evidence>
<dbReference type="PANTHER" id="PTHR46206:SF2">
    <property type="entry name" value="CYTOCHROME P450 MONOOXYGENASE AUSG-RELATED"/>
    <property type="match status" value="1"/>
</dbReference>
<keyword evidence="5" id="KW-0812">Transmembrane</keyword>
<dbReference type="Pfam" id="PF00067">
    <property type="entry name" value="p450"/>
    <property type="match status" value="1"/>
</dbReference>
<evidence type="ECO:0000256" key="5">
    <source>
        <dbReference type="ARBA" id="ARBA00022692"/>
    </source>
</evidence>
<dbReference type="OMA" id="IEWFERT"/>
<comment type="cofactor">
    <cofactor evidence="1 12">
        <name>heme</name>
        <dbReference type="ChEBI" id="CHEBI:30413"/>
    </cofactor>
</comment>
<dbReference type="InterPro" id="IPR002403">
    <property type="entry name" value="Cyt_P450_E_grp-IV"/>
</dbReference>
<evidence type="ECO:0000256" key="4">
    <source>
        <dbReference type="ARBA" id="ARBA00022617"/>
    </source>
</evidence>
<dbReference type="SMR" id="A0A229Y2B5"/>
<keyword evidence="8 13" id="KW-0560">Oxidoreductase</keyword>
<keyword evidence="7" id="KW-1133">Transmembrane helix</keyword>
<comment type="similarity">
    <text evidence="3 13">Belongs to the cytochrome P450 family.</text>
</comment>
<dbReference type="FunFam" id="1.10.630.10:FF:000059">
    <property type="entry name" value="Cytochrome P450 monooxygenase"/>
    <property type="match status" value="1"/>
</dbReference>
<gene>
    <name evidence="14" type="ORF">KXV57_005143</name>
</gene>
<dbReference type="GO" id="GO:0019748">
    <property type="term" value="P:secondary metabolic process"/>
    <property type="evidence" value="ECO:0007669"/>
    <property type="project" value="UniProtKB-ARBA"/>
</dbReference>
<dbReference type="PROSITE" id="PS00086">
    <property type="entry name" value="CYTOCHROME_P450"/>
    <property type="match status" value="1"/>
</dbReference>
<dbReference type="GO" id="GO:0005506">
    <property type="term" value="F:iron ion binding"/>
    <property type="evidence" value="ECO:0007669"/>
    <property type="project" value="InterPro"/>
</dbReference>
<evidence type="ECO:0000256" key="8">
    <source>
        <dbReference type="ARBA" id="ARBA00023002"/>
    </source>
</evidence>
<comment type="caution">
    <text evidence="14">The sequence shown here is derived from an EMBL/GenBank/DDBJ whole genome shotgun (WGS) entry which is preliminary data.</text>
</comment>
<sequence length="519" mass="58532">MDFLQRILGILSSEDVAPALFASSISVLFLILSYQVLYPPSKYSAFPTINGTRWLALSNRRILAEFVTDAQGLMRNGLEKYDIFRIISSIGPMTILHPKYTDEIHNDRQLNFMAVLAKEMFPNYPGFDLFREGTDGSTVLQDAVKFGSSRCLGKSTQLLSDETSTLLQKLWGDEPEWHEVTAKSSVHDIIAHLSALLFYGPELCSHKEWLEVTDEYASVGFLAARQLRLWPPILRPIAQWFLPACRRLRYLASRTRGLIEPVIAARQKEKAICYSHGRQPPVYDDAIEWTERAAKGRPYDAAMSPLLFSINALHTTTDLLTQVILDLSTQPDLIVALRQEILSVKPQQNGWKNASLNQLLLMDSAIKESQRLKPTESILMRRYAMDDLTLADGNKIPKGTVLGIPIFGMRDPKIYVDPDMYDGYRFQKMRDKPGFENKCQLVSTSPWHLGFGHGIHACPGRFLAAVQVKIILCYIVAKYDFKLAGGAPPKVQSVGIELISDTEARLAVRRRQEMVIGLE</sequence>
<evidence type="ECO:0000256" key="9">
    <source>
        <dbReference type="ARBA" id="ARBA00023004"/>
    </source>
</evidence>
<dbReference type="GO" id="GO:0020037">
    <property type="term" value="F:heme binding"/>
    <property type="evidence" value="ECO:0007669"/>
    <property type="project" value="InterPro"/>
</dbReference>
<dbReference type="InterPro" id="IPR017972">
    <property type="entry name" value="Cyt_P450_CS"/>
</dbReference>
<dbReference type="AlphaFoldDB" id="A0A229Y2B5"/>
<dbReference type="EMBL" id="JAIBSC010000034">
    <property type="protein sequence ID" value="KAH1906707.1"/>
    <property type="molecule type" value="Genomic_DNA"/>
</dbReference>
<evidence type="ECO:0000256" key="13">
    <source>
        <dbReference type="RuleBase" id="RU000461"/>
    </source>
</evidence>
<keyword evidence="9 12" id="KW-0408">Iron</keyword>
<comment type="subcellular location">
    <subcellularLocation>
        <location evidence="2">Membrane</location>
        <topology evidence="2">Single-pass membrane protein</topology>
    </subcellularLocation>
</comment>
<dbReference type="GO" id="GO:0016020">
    <property type="term" value="C:membrane"/>
    <property type="evidence" value="ECO:0007669"/>
    <property type="project" value="UniProtKB-SubCell"/>
</dbReference>
<reference evidence="14" key="1">
    <citation type="submission" date="2021-08" db="EMBL/GenBank/DDBJ databases">
        <title>Global Aspergillus fumigatus from environmental and clinical sources.</title>
        <authorList>
            <person name="Barber A."/>
            <person name="Sae-Ong T."/>
        </authorList>
    </citation>
    <scope>NUCLEOTIDE SEQUENCE</scope>
    <source>
        <strain evidence="14">NRZ-2016-071</strain>
    </source>
</reference>
<proteinExistence type="inferred from homology"/>
<dbReference type="Proteomes" id="UP000813423">
    <property type="component" value="Unassembled WGS sequence"/>
</dbReference>
<dbReference type="CDD" id="cd11041">
    <property type="entry name" value="CYP503A1-like"/>
    <property type="match status" value="1"/>
</dbReference>
<dbReference type="GO" id="GO:0004497">
    <property type="term" value="F:monooxygenase activity"/>
    <property type="evidence" value="ECO:0007669"/>
    <property type="project" value="UniProtKB-KW"/>
</dbReference>